<evidence type="ECO:0000256" key="7">
    <source>
        <dbReference type="ARBA" id="ARBA00023145"/>
    </source>
</evidence>
<keyword evidence="2 12" id="KW-1003">Cell membrane</keyword>
<comment type="cofactor">
    <cofactor evidence="12">
        <name>pyruvate</name>
        <dbReference type="ChEBI" id="CHEBI:15361"/>
    </cofactor>
    <text evidence="12">Binds 1 pyruvoyl group covalently per subunit.</text>
</comment>
<keyword evidence="14" id="KW-1185">Reference proteome</keyword>
<keyword evidence="8 12" id="KW-0594">Phospholipid biosynthesis</keyword>
<dbReference type="HAMAP" id="MF_00662">
    <property type="entry name" value="PS_decarb_PSD_B_type1"/>
    <property type="match status" value="1"/>
</dbReference>
<evidence type="ECO:0000256" key="12">
    <source>
        <dbReference type="HAMAP-Rule" id="MF_00662"/>
    </source>
</evidence>
<evidence type="ECO:0000256" key="8">
    <source>
        <dbReference type="ARBA" id="ARBA00023209"/>
    </source>
</evidence>
<accession>A0ABS1BR03</accession>
<keyword evidence="7 12" id="KW-0865">Zymogen</keyword>
<comment type="similarity">
    <text evidence="12">Belongs to the phosphatidylserine decarboxylase family. PSD-B subfamily. Prokaryotic type I sub-subfamily.</text>
</comment>
<comment type="pathway">
    <text evidence="1">Lipid metabolism.</text>
</comment>
<feature type="active site" description="Charge relay system; for autoendoproteolytic cleavage activity" evidence="12">
    <location>
        <position position="157"/>
    </location>
</feature>
<evidence type="ECO:0000256" key="3">
    <source>
        <dbReference type="ARBA" id="ARBA00022516"/>
    </source>
</evidence>
<proteinExistence type="inferred from homology"/>
<feature type="site" description="Cleavage (non-hydrolytic); by autocatalysis" evidence="12">
    <location>
        <begin position="262"/>
        <end position="263"/>
    </location>
</feature>
<dbReference type="InterPro" id="IPR003817">
    <property type="entry name" value="PS_Dcarbxylase"/>
</dbReference>
<name>A0ABS1BR03_9NEIS</name>
<evidence type="ECO:0000313" key="14">
    <source>
        <dbReference type="Proteomes" id="UP000614058"/>
    </source>
</evidence>
<comment type="pathway">
    <text evidence="12">Phospholipid metabolism; phosphatidylethanolamine biosynthesis; phosphatidylethanolamine from CDP-diacylglycerol: step 2/2.</text>
</comment>
<evidence type="ECO:0000256" key="5">
    <source>
        <dbReference type="ARBA" id="ARBA00023098"/>
    </source>
</evidence>
<keyword evidence="10 12" id="KW-1208">Phospholipid metabolism</keyword>
<organism evidence="13 14">
    <name type="scientific">Kingella bonacorsii</name>
    <dbReference type="NCBI Taxonomy" id="2796361"/>
    <lineage>
        <taxon>Bacteria</taxon>
        <taxon>Pseudomonadati</taxon>
        <taxon>Pseudomonadota</taxon>
        <taxon>Betaproteobacteria</taxon>
        <taxon>Neisseriales</taxon>
        <taxon>Neisseriaceae</taxon>
        <taxon>Kingella</taxon>
    </lineage>
</organism>
<keyword evidence="6 12" id="KW-0472">Membrane</keyword>
<evidence type="ECO:0000256" key="2">
    <source>
        <dbReference type="ARBA" id="ARBA00022475"/>
    </source>
</evidence>
<dbReference type="NCBIfam" id="TIGR00163">
    <property type="entry name" value="PS_decarb"/>
    <property type="match status" value="1"/>
</dbReference>
<dbReference type="Proteomes" id="UP000614058">
    <property type="component" value="Unassembled WGS sequence"/>
</dbReference>
<dbReference type="RefSeq" id="WP_200521299.1">
    <property type="nucleotide sequence ID" value="NZ_JAEHNZ010000001.1"/>
</dbReference>
<feature type="active site" description="Charge relay system; for autoendoproteolytic cleavage activity" evidence="12">
    <location>
        <position position="100"/>
    </location>
</feature>
<comment type="caution">
    <text evidence="13">The sequence shown here is derived from an EMBL/GenBank/DDBJ whole genome shotgun (WGS) entry which is preliminary data.</text>
</comment>
<feature type="chain" id="PRO_5044899398" description="Phosphatidylserine decarboxylase beta chain" evidence="12">
    <location>
        <begin position="1"/>
        <end position="262"/>
    </location>
</feature>
<keyword evidence="5 12" id="KW-0443">Lipid metabolism</keyword>
<dbReference type="EMBL" id="JAEHNZ010000001">
    <property type="protein sequence ID" value="MBK0395320.1"/>
    <property type="molecule type" value="Genomic_DNA"/>
</dbReference>
<feature type="modified residue" description="Pyruvic acid (Ser); by autocatalysis" evidence="12">
    <location>
        <position position="263"/>
    </location>
</feature>
<gene>
    <name evidence="12 13" type="primary">psd</name>
    <name evidence="13" type="ORF">JDW22_01635</name>
</gene>
<keyword evidence="4 12" id="KW-0210">Decarboxylase</keyword>
<keyword evidence="9 12" id="KW-0456">Lyase</keyword>
<dbReference type="EC" id="4.1.1.65" evidence="12"/>
<evidence type="ECO:0000256" key="10">
    <source>
        <dbReference type="ARBA" id="ARBA00023264"/>
    </source>
</evidence>
<evidence type="ECO:0000256" key="1">
    <source>
        <dbReference type="ARBA" id="ARBA00005189"/>
    </source>
</evidence>
<dbReference type="Pfam" id="PF02666">
    <property type="entry name" value="PS_Dcarbxylase"/>
    <property type="match status" value="1"/>
</dbReference>
<reference evidence="13 14" key="1">
    <citation type="journal article" date="2021" name="Pathogens">
        <title>Isolation and Characterization of Kingella bonacorsii sp. nov., A Novel Kingella Species Detected in a Stable Periodontitis Subject.</title>
        <authorList>
            <person name="Antezack A."/>
            <person name="Boxberger M."/>
            <person name="Rolland C."/>
            <person name="Monnet-Corti V."/>
            <person name="La Scola B."/>
        </authorList>
    </citation>
    <scope>NUCLEOTIDE SEQUENCE [LARGE SCALE GENOMIC DNA]</scope>
    <source>
        <strain evidence="13 14">Marseille-Q4569</strain>
    </source>
</reference>
<sequence length="296" mass="32974">MSHKLYPKPTPSQRIKLALHYLTPQHTLTRLAGWVANQQWGGATHFIIKQFARAYKINWQETAQPNPSDYPTFNQFFTRALKDGARPIVAGDNQIALPADGRVSQSGAIQANQLLQAKGHSFTLEDLLAGDEALAAQFANGTFITTYLSPRDYHRVHMPCAATLRQMIYVPGELYSVNPFLAQHIPNLFARNERVICVFDTAFDKMVQILVGATITASIRTTWAGIINPPRSETVRVWDYPADGEQAIRFNKGDEMGAFLLGSTVINLFPHNAITLDNRLQKNAETRVGELLGTVN</sequence>
<evidence type="ECO:0000313" key="13">
    <source>
        <dbReference type="EMBL" id="MBK0395320.1"/>
    </source>
</evidence>
<keyword evidence="3 12" id="KW-0444">Lipid biosynthesis</keyword>
<evidence type="ECO:0000256" key="4">
    <source>
        <dbReference type="ARBA" id="ARBA00022793"/>
    </source>
</evidence>
<evidence type="ECO:0000256" key="6">
    <source>
        <dbReference type="ARBA" id="ARBA00023136"/>
    </source>
</evidence>
<dbReference type="InterPro" id="IPR033178">
    <property type="entry name" value="PSD_type1_pro"/>
</dbReference>
<dbReference type="GO" id="GO:0004609">
    <property type="term" value="F:phosphatidylserine decarboxylase activity"/>
    <property type="evidence" value="ECO:0007669"/>
    <property type="project" value="UniProtKB-EC"/>
</dbReference>
<dbReference type="InterPro" id="IPR033177">
    <property type="entry name" value="PSD-B"/>
</dbReference>
<comment type="subcellular location">
    <subcellularLocation>
        <location evidence="12">Cell membrane</location>
        <topology evidence="12">Peripheral membrane protein</topology>
    </subcellularLocation>
</comment>
<feature type="active site" description="Charge relay system; for autoendoproteolytic cleavage activity" evidence="12">
    <location>
        <position position="263"/>
    </location>
</feature>
<comment type="subunit">
    <text evidence="12">Heterodimer of a large membrane-associated beta subunit and a small pyruvoyl-containing alpha subunit.</text>
</comment>
<dbReference type="PANTHER" id="PTHR10067">
    <property type="entry name" value="PHOSPHATIDYLSERINE DECARBOXYLASE"/>
    <property type="match status" value="1"/>
</dbReference>
<comment type="catalytic activity">
    <reaction evidence="12">
        <text>a 1,2-diacyl-sn-glycero-3-phospho-L-serine + H(+) = a 1,2-diacyl-sn-glycero-3-phosphoethanolamine + CO2</text>
        <dbReference type="Rhea" id="RHEA:20828"/>
        <dbReference type="ChEBI" id="CHEBI:15378"/>
        <dbReference type="ChEBI" id="CHEBI:16526"/>
        <dbReference type="ChEBI" id="CHEBI:57262"/>
        <dbReference type="ChEBI" id="CHEBI:64612"/>
        <dbReference type="EC" id="4.1.1.65"/>
    </reaction>
</comment>
<feature type="active site" description="Schiff-base intermediate with substrate; via pyruvic acid; for decarboxylase activity" evidence="12">
    <location>
        <position position="263"/>
    </location>
</feature>
<dbReference type="PANTHER" id="PTHR10067:SF6">
    <property type="entry name" value="PHOSPHATIDYLSERINE DECARBOXYLASE PROENZYME, MITOCHONDRIAL"/>
    <property type="match status" value="1"/>
</dbReference>
<comment type="function">
    <text evidence="12">Catalyzes the formation of phosphatidylethanolamine (PtdEtn) from phosphatidylserine (PtdSer).</text>
</comment>
<protein>
    <recommendedName>
        <fullName evidence="12">Phosphatidylserine decarboxylase proenzyme</fullName>
        <ecNumber evidence="12">4.1.1.65</ecNumber>
    </recommendedName>
    <component>
        <recommendedName>
            <fullName evidence="12">Phosphatidylserine decarboxylase alpha chain</fullName>
        </recommendedName>
    </component>
    <component>
        <recommendedName>
            <fullName evidence="12">Phosphatidylserine decarboxylase beta chain</fullName>
        </recommendedName>
    </component>
</protein>
<feature type="chain" id="PRO_5044899397" description="Phosphatidylserine decarboxylase alpha chain" evidence="12">
    <location>
        <begin position="263"/>
        <end position="296"/>
    </location>
</feature>
<evidence type="ECO:0000256" key="9">
    <source>
        <dbReference type="ARBA" id="ARBA00023239"/>
    </source>
</evidence>
<keyword evidence="11 12" id="KW-0670">Pyruvate</keyword>
<evidence type="ECO:0000256" key="11">
    <source>
        <dbReference type="ARBA" id="ARBA00023317"/>
    </source>
</evidence>
<comment type="PTM">
    <text evidence="12">Is synthesized initially as an inactive proenzyme. Formation of the active enzyme involves a self-maturation process in which the active site pyruvoyl group is generated from an internal serine residue via an autocatalytic post-translational modification. Two non-identical subunits are generated from the proenzyme in this reaction, and the pyruvate is formed at the N-terminus of the alpha chain, which is derived from the carboxyl end of the proenzyme. The autoendoproteolytic cleavage occurs by a canonical serine protease mechanism, in which the side chain hydroxyl group of the serine supplies its oxygen atom to form the C-terminus of the beta chain, while the remainder of the serine residue undergoes an oxidative deamination to produce ammonia and the pyruvoyl prosthetic group on the alpha chain. During this reaction, the Ser that is part of the protease active site of the proenzyme becomes the pyruvoyl prosthetic group, which constitutes an essential element of the active site of the mature decarboxylase.</text>
</comment>